<dbReference type="OrthoDB" id="424465at2759"/>
<organism evidence="2 3">
    <name type="scientific">Tetrapyrgos nigripes</name>
    <dbReference type="NCBI Taxonomy" id="182062"/>
    <lineage>
        <taxon>Eukaryota</taxon>
        <taxon>Fungi</taxon>
        <taxon>Dikarya</taxon>
        <taxon>Basidiomycota</taxon>
        <taxon>Agaricomycotina</taxon>
        <taxon>Agaricomycetes</taxon>
        <taxon>Agaricomycetidae</taxon>
        <taxon>Agaricales</taxon>
        <taxon>Marasmiineae</taxon>
        <taxon>Marasmiaceae</taxon>
        <taxon>Tetrapyrgos</taxon>
    </lineage>
</organism>
<dbReference type="EMBL" id="JAACJM010000019">
    <property type="protein sequence ID" value="KAF5367373.1"/>
    <property type="molecule type" value="Genomic_DNA"/>
</dbReference>
<dbReference type="Pfam" id="PF12937">
    <property type="entry name" value="F-box-like"/>
    <property type="match status" value="1"/>
</dbReference>
<protein>
    <recommendedName>
        <fullName evidence="1">F-box domain-containing protein</fullName>
    </recommendedName>
</protein>
<dbReference type="PROSITE" id="PS50181">
    <property type="entry name" value="FBOX"/>
    <property type="match status" value="1"/>
</dbReference>
<sequence>MSSVLLKLPDDILISIFIFLLVQDILHLQLTCRALHRFCRNDYIWHNIRFDLPLDIPPYIDPNALSGIELRRLCVQALRVEHNWRAPTSCVKSMHRVYHGDIVFQTMFLGGWLLTLSRDSTARTCVLSAWNVHDPSNAKRERSILLENTQKARFSAALSNDDIELSIAVYGTSNRTDKEPIKIYRVPLYGDFPPTSYAQPKCALLKENVDGTIYGISIHGEILGAIVAKLVDTFSPPTYRIVFLNIRTGTHVLVDRPGHANHLGAPQLQAFSTQLRLRVFEDYFVLAGTGTGTDSRLLGFQIYDISPILEKMDSICSEQKVVSLGEPLVQYFPLSIPFHGYEHHISGLTTGSYLRFITSLCFPPPSTSSFGHVVHFPLPPAGRPEMEHCPETSIVKHKFPTSGASWDAQLVEIGQTGRRAVWLQRHLETDQFVFMRATFPLNQEPLVGSLLPSHMVFPFEAHTCQSISLDEATGRVCLAFHTGELYLLQF</sequence>
<dbReference type="Gene3D" id="1.20.1280.50">
    <property type="match status" value="1"/>
</dbReference>
<dbReference type="AlphaFoldDB" id="A0A8H5LS18"/>
<dbReference type="InterPro" id="IPR036047">
    <property type="entry name" value="F-box-like_dom_sf"/>
</dbReference>
<accession>A0A8H5LS18</accession>
<proteinExistence type="predicted"/>
<evidence type="ECO:0000313" key="2">
    <source>
        <dbReference type="EMBL" id="KAF5367373.1"/>
    </source>
</evidence>
<dbReference type="InterPro" id="IPR001810">
    <property type="entry name" value="F-box_dom"/>
</dbReference>
<dbReference type="SMART" id="SM00256">
    <property type="entry name" value="FBOX"/>
    <property type="match status" value="1"/>
</dbReference>
<dbReference type="SUPFAM" id="SSF81383">
    <property type="entry name" value="F-box domain"/>
    <property type="match status" value="1"/>
</dbReference>
<feature type="domain" description="F-box" evidence="1">
    <location>
        <begin position="2"/>
        <end position="48"/>
    </location>
</feature>
<evidence type="ECO:0000313" key="3">
    <source>
        <dbReference type="Proteomes" id="UP000559256"/>
    </source>
</evidence>
<name>A0A8H5LS18_9AGAR</name>
<comment type="caution">
    <text evidence="2">The sequence shown here is derived from an EMBL/GenBank/DDBJ whole genome shotgun (WGS) entry which is preliminary data.</text>
</comment>
<gene>
    <name evidence="2" type="ORF">D9758_003732</name>
</gene>
<evidence type="ECO:0000259" key="1">
    <source>
        <dbReference type="PROSITE" id="PS50181"/>
    </source>
</evidence>
<reference evidence="2 3" key="1">
    <citation type="journal article" date="2020" name="ISME J.">
        <title>Uncovering the hidden diversity of litter-decomposition mechanisms in mushroom-forming fungi.</title>
        <authorList>
            <person name="Floudas D."/>
            <person name="Bentzer J."/>
            <person name="Ahren D."/>
            <person name="Johansson T."/>
            <person name="Persson P."/>
            <person name="Tunlid A."/>
        </authorList>
    </citation>
    <scope>NUCLEOTIDE SEQUENCE [LARGE SCALE GENOMIC DNA]</scope>
    <source>
        <strain evidence="2 3">CBS 291.85</strain>
    </source>
</reference>
<dbReference type="Proteomes" id="UP000559256">
    <property type="component" value="Unassembled WGS sequence"/>
</dbReference>
<keyword evidence="3" id="KW-1185">Reference proteome</keyword>
<dbReference type="CDD" id="cd09917">
    <property type="entry name" value="F-box_SF"/>
    <property type="match status" value="1"/>
</dbReference>